<dbReference type="AlphaFoldDB" id="S5YZ91"/>
<dbReference type="EMBL" id="CP006254">
    <property type="protein sequence ID" value="AGT32034.2"/>
    <property type="molecule type" value="Genomic_DNA"/>
</dbReference>
<protein>
    <submittedName>
        <fullName evidence="1">Uncharacterized protein</fullName>
    </submittedName>
</protein>
<dbReference type="KEGG" id="gjf:M493_08800"/>
<organism evidence="1 2">
    <name type="scientific">Geobacillus genomosp. 3</name>
    <dbReference type="NCBI Taxonomy" id="1921421"/>
    <lineage>
        <taxon>Bacteria</taxon>
        <taxon>Bacillati</taxon>
        <taxon>Bacillota</taxon>
        <taxon>Bacilli</taxon>
        <taxon>Bacillales</taxon>
        <taxon>Anoxybacillaceae</taxon>
        <taxon>Geobacillus</taxon>
    </lineage>
</organism>
<evidence type="ECO:0000313" key="1">
    <source>
        <dbReference type="EMBL" id="AGT32034.2"/>
    </source>
</evidence>
<evidence type="ECO:0000313" key="2">
    <source>
        <dbReference type="Proteomes" id="UP000015500"/>
    </source>
</evidence>
<gene>
    <name evidence="1" type="ORF">M493_08800</name>
</gene>
<dbReference type="Proteomes" id="UP000015500">
    <property type="component" value="Chromosome"/>
</dbReference>
<accession>S5YZ91</accession>
<keyword evidence="2" id="KW-1185">Reference proteome</keyword>
<reference evidence="1 2" key="1">
    <citation type="journal article" date="2014" name="Genome Announc.">
        <title>Complete Genome Sequence of the Thermophilic Polychlorinated Biphenyl Degrader Geobacillus sp. Strain JF8 (NBRC 109937).</title>
        <authorList>
            <person name="Shintani M."/>
            <person name="Ohtsubo Y."/>
            <person name="Fukuda K."/>
            <person name="Hosoyama A."/>
            <person name="Ohji S."/>
            <person name="Yamazoe A."/>
            <person name="Fujita N."/>
            <person name="Nagata Y."/>
            <person name="Tsuda M."/>
            <person name="Hatta T."/>
            <person name="Kimbara K."/>
        </authorList>
    </citation>
    <scope>NUCLEOTIDE SEQUENCE [LARGE SCALE GENOMIC DNA]</scope>
    <source>
        <strain evidence="1 2">JF8</strain>
    </source>
</reference>
<dbReference type="HOGENOM" id="CLU_3153266_0_0_9"/>
<sequence length="48" mass="5627">MHEIKGTIQQLDCMIEAGQKDEALFQLVRVLKRYDEIEWIDGTSFSLK</sequence>
<proteinExistence type="predicted"/>
<name>S5YZ91_GEOG3</name>
<dbReference type="STRING" id="1921421.M493_08800"/>